<accession>A0AC60W319</accession>
<dbReference type="Proteomes" id="UP000526786">
    <property type="component" value="Unassembled WGS sequence"/>
</dbReference>
<name>A0AC60W319_9ARCH</name>
<organism evidence="1 2">
    <name type="scientific">Candidatus Nitrosomaritimum aestuariumsis</name>
    <dbReference type="NCBI Taxonomy" id="3342354"/>
    <lineage>
        <taxon>Archaea</taxon>
        <taxon>Nitrososphaerota</taxon>
        <taxon>Nitrososphaeria</taxon>
        <taxon>Nitrosopumilales</taxon>
        <taxon>Nitrosopumilaceae</taxon>
        <taxon>Candidatus Nitrosomaritimum</taxon>
    </lineage>
</organism>
<reference evidence="1 2" key="1">
    <citation type="journal article" date="2020" name="Appl. Environ. Microbiol.">
        <title>Genomic Characteristics of a Novel Species of Ammonia-Oxidizing Archaea from the Jiulong River Estuary.</title>
        <authorList>
            <person name="Zou D."/>
            <person name="Wan R."/>
            <person name="Han L."/>
            <person name="Xu M.N."/>
            <person name="Liu Y."/>
            <person name="Liu H."/>
            <person name="Kao S.J."/>
            <person name="Li M."/>
        </authorList>
    </citation>
    <scope>NUCLEOTIDE SEQUENCE [LARGE SCALE GENOMIC DNA]</scope>
    <source>
        <strain evidence="1">W2bin3</strain>
    </source>
</reference>
<sequence>MHKILIIFALTITLIPLTSQSFAQSEDKLAILETSQGNIIIEFFPEVAPDHVANFMNLTDSGFYDGVLFHRIIPGFMIQGGDPNTIDGDPSTWGTGGPSHSVNAEFNDIKHNRGIVSMARSQDPNSGGSQFFIVHQNSNFLDQQYTVFGRIVTDESFETLDKIASVETGQRDIPVNTDEVKITKVSLINRADVTDLLELGEPERVNSSQDTPLQPTEGTGSQLFENEKLDLAFSAPEGWFLQEPEKMDENTPDVVAVGPKVGEINPVISLRVIEKEGKTFDDFIEEKNELLQEVVSTGNLEIISQEKSTINGKQAYITNAIGIFQSGGASFDVKFKETTIVGDDKFYTFAYSNGINDFENQLPRYDDSIDSFQILSEPTNEETTEQVDEGGGCLIATATFGSELAPQVQQLRELRDNTILSTQSGVAFMTGFNQLYYSFSPTIADLERENPVFKEGVKLAITPMLTTLSILNHVDIDSEIEMFGFGISIIALNIGMYFVAPAILIHRFKK</sequence>
<gene>
    <name evidence="1" type="ORF">H2B05_03290</name>
</gene>
<evidence type="ECO:0000313" key="1">
    <source>
        <dbReference type="EMBL" id="MBA4453949.1"/>
    </source>
</evidence>
<evidence type="ECO:0000313" key="2">
    <source>
        <dbReference type="Proteomes" id="UP000526786"/>
    </source>
</evidence>
<keyword evidence="1" id="KW-0413">Isomerase</keyword>
<protein>
    <submittedName>
        <fullName evidence="1">Peptidylprolyl isomerase</fullName>
    </submittedName>
</protein>
<comment type="caution">
    <text evidence="1">The sequence shown here is derived from an EMBL/GenBank/DDBJ whole genome shotgun (WGS) entry which is preliminary data.</text>
</comment>
<proteinExistence type="predicted"/>
<dbReference type="EMBL" id="JACENC010000131">
    <property type="protein sequence ID" value="MBA4453949.1"/>
    <property type="molecule type" value="Genomic_DNA"/>
</dbReference>